<dbReference type="RefSeq" id="WP_106287830.1">
    <property type="nucleotide sequence ID" value="NZ_CAWNTC010000240.1"/>
</dbReference>
<sequence length="70" mass="8113">MFLINQQDGSLVEVLNLQTLLNPSETEVIGRFHAGEELQDEEKFPKSELIFPSGESLPRCWVDSHYREHQ</sequence>
<keyword evidence="2" id="KW-1185">Reference proteome</keyword>
<proteinExistence type="predicted"/>
<dbReference type="EMBL" id="PVWJ01000023">
    <property type="protein sequence ID" value="PSB03847.1"/>
    <property type="molecule type" value="Genomic_DNA"/>
</dbReference>
<keyword evidence="1" id="KW-0808">Transferase</keyword>
<reference evidence="1 2" key="2">
    <citation type="submission" date="2018-03" db="EMBL/GenBank/DDBJ databases">
        <title>The ancient ancestry and fast evolution of plastids.</title>
        <authorList>
            <person name="Moore K.R."/>
            <person name="Magnabosco C."/>
            <person name="Momper L."/>
            <person name="Gold D.A."/>
            <person name="Bosak T."/>
            <person name="Fournier G.P."/>
        </authorList>
    </citation>
    <scope>NUCLEOTIDE SEQUENCE [LARGE SCALE GENOMIC DNA]</scope>
    <source>
        <strain evidence="1 2">CCAP 1448/3</strain>
    </source>
</reference>
<accession>A0A2T1C6T2</accession>
<dbReference type="GO" id="GO:0016740">
    <property type="term" value="F:transferase activity"/>
    <property type="evidence" value="ECO:0007669"/>
    <property type="project" value="UniProtKB-KW"/>
</dbReference>
<dbReference type="Proteomes" id="UP000238762">
    <property type="component" value="Unassembled WGS sequence"/>
</dbReference>
<reference evidence="1 2" key="1">
    <citation type="submission" date="2018-02" db="EMBL/GenBank/DDBJ databases">
        <authorList>
            <person name="Cohen D.B."/>
            <person name="Kent A.D."/>
        </authorList>
    </citation>
    <scope>NUCLEOTIDE SEQUENCE [LARGE SCALE GENOMIC DNA]</scope>
    <source>
        <strain evidence="1 2">CCAP 1448/3</strain>
    </source>
</reference>
<dbReference type="AlphaFoldDB" id="A0A2T1C6T2"/>
<evidence type="ECO:0000313" key="2">
    <source>
        <dbReference type="Proteomes" id="UP000238762"/>
    </source>
</evidence>
<organism evidence="1 2">
    <name type="scientific">Merismopedia glauca CCAP 1448/3</name>
    <dbReference type="NCBI Taxonomy" id="1296344"/>
    <lineage>
        <taxon>Bacteria</taxon>
        <taxon>Bacillati</taxon>
        <taxon>Cyanobacteriota</taxon>
        <taxon>Cyanophyceae</taxon>
        <taxon>Synechococcales</taxon>
        <taxon>Merismopediaceae</taxon>
        <taxon>Merismopedia</taxon>
    </lineage>
</organism>
<name>A0A2T1C6T2_9CYAN</name>
<protein>
    <submittedName>
        <fullName evidence="1">Acetyltransferase</fullName>
    </submittedName>
</protein>
<evidence type="ECO:0000313" key="1">
    <source>
        <dbReference type="EMBL" id="PSB03847.1"/>
    </source>
</evidence>
<dbReference type="OrthoDB" id="9810649at2"/>
<comment type="caution">
    <text evidence="1">The sequence shown here is derived from an EMBL/GenBank/DDBJ whole genome shotgun (WGS) entry which is preliminary data.</text>
</comment>
<gene>
    <name evidence="1" type="ORF">C7B64_06430</name>
</gene>